<comment type="function">
    <text evidence="5">An accessory protein needed during the final step in the assembly of 30S ribosomal subunit, possibly for assembly of the head region. Essential for efficient processing of 16S rRNA. May be needed both before and after RbfA during the maturation of 16S rRNA. It has affinity for free ribosomal 30S subunits but not for 70S ribosomes.</text>
</comment>
<keyword evidence="9" id="KW-1185">Reference proteome</keyword>
<feature type="domain" description="RimM N-terminal" evidence="6">
    <location>
        <begin position="9"/>
        <end position="90"/>
    </location>
</feature>
<accession>A0AAU9D0V3</accession>
<dbReference type="NCBIfam" id="TIGR02273">
    <property type="entry name" value="16S_RimM"/>
    <property type="match status" value="1"/>
</dbReference>
<evidence type="ECO:0000259" key="7">
    <source>
        <dbReference type="Pfam" id="PF05239"/>
    </source>
</evidence>
<evidence type="ECO:0000313" key="8">
    <source>
        <dbReference type="EMBL" id="BDR56111.1"/>
    </source>
</evidence>
<dbReference type="InterPro" id="IPR027275">
    <property type="entry name" value="PRC-brl_dom"/>
</dbReference>
<dbReference type="SUPFAM" id="SSF50447">
    <property type="entry name" value="Translation proteins"/>
    <property type="match status" value="1"/>
</dbReference>
<sequence>MTKNQNFFQVGIILKTHGLKGELKVKSTTDFPTRFKIGSKLLIKSKSGDIPVEIAKSREQAGFWFITFKDLNDINQVEDFVGQTLFVTERNDQLEKDEFYVSDVVDLPVYTVNQEKYGKLKDVLKYGPNDVWVIENQAGKEILLPYTTDFIKSVDLVNQKIIIDLELYADES</sequence>
<dbReference type="EMBL" id="AP026801">
    <property type="protein sequence ID" value="BDR56111.1"/>
    <property type="molecule type" value="Genomic_DNA"/>
</dbReference>
<comment type="similarity">
    <text evidence="5">Belongs to the RimM family.</text>
</comment>
<dbReference type="PANTHER" id="PTHR33692">
    <property type="entry name" value="RIBOSOME MATURATION FACTOR RIMM"/>
    <property type="match status" value="1"/>
</dbReference>
<dbReference type="InterPro" id="IPR009000">
    <property type="entry name" value="Transl_B-barrel_sf"/>
</dbReference>
<evidence type="ECO:0000256" key="1">
    <source>
        <dbReference type="ARBA" id="ARBA00022490"/>
    </source>
</evidence>
<organism evidence="8 9">
    <name type="scientific">Xylocopilactobacillus apis</name>
    <dbReference type="NCBI Taxonomy" id="2932183"/>
    <lineage>
        <taxon>Bacteria</taxon>
        <taxon>Bacillati</taxon>
        <taxon>Bacillota</taxon>
        <taxon>Bacilli</taxon>
        <taxon>Lactobacillales</taxon>
        <taxon>Lactobacillaceae</taxon>
        <taxon>Xylocopilactobacillus</taxon>
    </lineage>
</organism>
<keyword evidence="1 5" id="KW-0963">Cytoplasm</keyword>
<dbReference type="HAMAP" id="MF_00014">
    <property type="entry name" value="Ribosome_mat_RimM"/>
    <property type="match status" value="1"/>
</dbReference>
<dbReference type="KEGG" id="xak:KIMC2_06730"/>
<evidence type="ECO:0000256" key="3">
    <source>
        <dbReference type="ARBA" id="ARBA00022552"/>
    </source>
</evidence>
<dbReference type="RefSeq" id="WP_317697971.1">
    <property type="nucleotide sequence ID" value="NZ_AP026801.1"/>
</dbReference>
<gene>
    <name evidence="5 8" type="primary">rimM</name>
    <name evidence="8" type="ORF">KIMC2_06730</name>
</gene>
<dbReference type="SUPFAM" id="SSF50346">
    <property type="entry name" value="PRC-barrel domain"/>
    <property type="match status" value="1"/>
</dbReference>
<comment type="subcellular location">
    <subcellularLocation>
        <location evidence="5">Cytoplasm</location>
    </subcellularLocation>
</comment>
<dbReference type="Pfam" id="PF01782">
    <property type="entry name" value="RimM"/>
    <property type="match status" value="1"/>
</dbReference>
<dbReference type="Pfam" id="PF05239">
    <property type="entry name" value="PRC"/>
    <property type="match status" value="1"/>
</dbReference>
<comment type="subunit">
    <text evidence="5">Binds ribosomal protein uS19.</text>
</comment>
<dbReference type="Gene3D" id="2.30.30.240">
    <property type="entry name" value="PRC-barrel domain"/>
    <property type="match status" value="1"/>
</dbReference>
<keyword evidence="4 5" id="KW-0143">Chaperone</keyword>
<dbReference type="PANTHER" id="PTHR33692:SF1">
    <property type="entry name" value="RIBOSOME MATURATION FACTOR RIMM"/>
    <property type="match status" value="1"/>
</dbReference>
<reference evidence="8 9" key="1">
    <citation type="journal article" date="2023" name="Microbiol. Spectr.">
        <title>Symbiosis of Carpenter Bees with Uncharacterized Lactic Acid Bacteria Showing NAD Auxotrophy.</title>
        <authorList>
            <person name="Kawasaki S."/>
            <person name="Ozawa K."/>
            <person name="Mori T."/>
            <person name="Yamamoto A."/>
            <person name="Ito M."/>
            <person name="Ohkuma M."/>
            <person name="Sakamoto M."/>
            <person name="Matsutani M."/>
        </authorList>
    </citation>
    <scope>NUCLEOTIDE SEQUENCE [LARGE SCALE GENOMIC DNA]</scope>
    <source>
        <strain evidence="8 9">KimC2</strain>
    </source>
</reference>
<dbReference type="InterPro" id="IPR011961">
    <property type="entry name" value="RimM"/>
</dbReference>
<evidence type="ECO:0000313" key="9">
    <source>
        <dbReference type="Proteomes" id="UP001321804"/>
    </source>
</evidence>
<dbReference type="InterPro" id="IPR036976">
    <property type="entry name" value="RimM_N_sf"/>
</dbReference>
<dbReference type="GO" id="GO:0043022">
    <property type="term" value="F:ribosome binding"/>
    <property type="evidence" value="ECO:0007669"/>
    <property type="project" value="InterPro"/>
</dbReference>
<dbReference type="GO" id="GO:0005840">
    <property type="term" value="C:ribosome"/>
    <property type="evidence" value="ECO:0007669"/>
    <property type="project" value="InterPro"/>
</dbReference>
<protein>
    <recommendedName>
        <fullName evidence="5">Ribosome maturation factor RimM</fullName>
    </recommendedName>
</protein>
<dbReference type="Gene3D" id="2.40.30.60">
    <property type="entry name" value="RimM"/>
    <property type="match status" value="1"/>
</dbReference>
<feature type="domain" description="PRC-barrel" evidence="7">
    <location>
        <begin position="97"/>
        <end position="164"/>
    </location>
</feature>
<comment type="domain">
    <text evidence="5">The PRC barrel domain binds ribosomal protein uS19.</text>
</comment>
<dbReference type="GO" id="GO:0005737">
    <property type="term" value="C:cytoplasm"/>
    <property type="evidence" value="ECO:0007669"/>
    <property type="project" value="UniProtKB-SubCell"/>
</dbReference>
<evidence type="ECO:0000256" key="5">
    <source>
        <dbReference type="HAMAP-Rule" id="MF_00014"/>
    </source>
</evidence>
<keyword evidence="2 5" id="KW-0690">Ribosome biogenesis</keyword>
<proteinExistence type="inferred from homology"/>
<name>A0AAU9D0V3_9LACO</name>
<keyword evidence="3 5" id="KW-0698">rRNA processing</keyword>
<dbReference type="GO" id="GO:0006364">
    <property type="term" value="P:rRNA processing"/>
    <property type="evidence" value="ECO:0007669"/>
    <property type="project" value="UniProtKB-UniRule"/>
</dbReference>
<dbReference type="Proteomes" id="UP001321804">
    <property type="component" value="Chromosome"/>
</dbReference>
<dbReference type="AlphaFoldDB" id="A0AAU9D0V3"/>
<dbReference type="InterPro" id="IPR011033">
    <property type="entry name" value="PRC_barrel-like_sf"/>
</dbReference>
<evidence type="ECO:0000256" key="4">
    <source>
        <dbReference type="ARBA" id="ARBA00023186"/>
    </source>
</evidence>
<dbReference type="GO" id="GO:0042274">
    <property type="term" value="P:ribosomal small subunit biogenesis"/>
    <property type="evidence" value="ECO:0007669"/>
    <property type="project" value="UniProtKB-UniRule"/>
</dbReference>
<dbReference type="InterPro" id="IPR002676">
    <property type="entry name" value="RimM_N"/>
</dbReference>
<evidence type="ECO:0000256" key="2">
    <source>
        <dbReference type="ARBA" id="ARBA00022517"/>
    </source>
</evidence>
<evidence type="ECO:0000259" key="6">
    <source>
        <dbReference type="Pfam" id="PF01782"/>
    </source>
</evidence>